<dbReference type="InterPro" id="IPR042194">
    <property type="entry name" value="FHIPEP_1"/>
</dbReference>
<evidence type="ECO:0000256" key="7">
    <source>
        <dbReference type="ARBA" id="ARBA00022927"/>
    </source>
</evidence>
<feature type="transmembrane region" description="Helical" evidence="10">
    <location>
        <begin position="325"/>
        <end position="346"/>
    </location>
</feature>
<dbReference type="Proteomes" id="UP000267858">
    <property type="component" value="Chromosome"/>
</dbReference>
<feature type="transmembrane region" description="Helical" evidence="10">
    <location>
        <begin position="166"/>
        <end position="185"/>
    </location>
</feature>
<dbReference type="Gene3D" id="1.10.8.540">
    <property type="entry name" value="FHIPEP family, domain 3"/>
    <property type="match status" value="1"/>
</dbReference>
<evidence type="ECO:0000256" key="9">
    <source>
        <dbReference type="ARBA" id="ARBA00023136"/>
    </source>
</evidence>
<feature type="transmembrane region" description="Helical" evidence="10">
    <location>
        <begin position="229"/>
        <end position="255"/>
    </location>
</feature>
<dbReference type="NCBIfam" id="NF009363">
    <property type="entry name" value="PRK12720.1"/>
    <property type="match status" value="1"/>
</dbReference>
<name>A0A6D2GBH0_SALER</name>
<organism evidence="11 12">
    <name type="scientific">Salmonella enterica subsp. salamae</name>
    <dbReference type="NCBI Taxonomy" id="59202"/>
    <lineage>
        <taxon>Bacteria</taxon>
        <taxon>Pseudomonadati</taxon>
        <taxon>Pseudomonadota</taxon>
        <taxon>Gammaproteobacteria</taxon>
        <taxon>Enterobacterales</taxon>
        <taxon>Enterobacteriaceae</taxon>
        <taxon>Salmonella</taxon>
    </lineage>
</organism>
<dbReference type="InterPro" id="IPR042196">
    <property type="entry name" value="FHIPEP_4"/>
</dbReference>
<evidence type="ECO:0000256" key="6">
    <source>
        <dbReference type="ARBA" id="ARBA00022692"/>
    </source>
</evidence>
<evidence type="ECO:0000256" key="4">
    <source>
        <dbReference type="ARBA" id="ARBA00022475"/>
    </source>
</evidence>
<dbReference type="PRINTS" id="PR00949">
    <property type="entry name" value="TYPE3IMAPROT"/>
</dbReference>
<sequence length="799" mass="88898">MDWDLITERNIQLFIQLAGLAERPLATNMFWRQGQYETYLNYQNGRIHLCQILQQTFLDEDLLFKALTNWKPAVFQGIPQRLFLLRDGLAMSCSPPPLQLCRALVTVTSSTNKISGVAMRSRLGEGIRAQQWLNVCAGRQDMVLATVLLIAIVMMLLPLPTWMVDILITINLMFSVILLLIAIYLSDPLDLSVFPSLLLITTLYRLSLTISTSRLVLLQHNAGNIVDAFGRFVVGGNLTVGLVVFTIITIVQFIVITKGIERVAEVSARFSLDGMPGKQMSIDGDLRAGVIDADHARTLRQHVQQESRFLGAMDGAMKFVKGDTIAGIIVVLVNIIGGIIIAVVQYDMSMSEAVHTYSVLSIGDGLCGQIPSLLISLSAGIIVTRVPGEKRQNLATELSSQIARQPQSLILTAVVLMLLAFIPGFPFITLAFFSALLALPIILIRRKKTVVSVNGVEAPEKDSMVPGACPLILRLTPTLHSADLIRDIDAMRWLLFEDTGVPLPEVNIEVLPEPTEKLTVLLYQEPVFSLSIPAQADYLLIGADASVVGDSQTLPNGMGQICWLSKDMGHKAQGFGLDVFAGSQRICALLKCVLLRHMGEFIGVQETRYLMNAMEKNYSELVKELQRQLPINKIAETLQRLVSERVSIRDLRLIFGTLIDWAPREKDVLMLTEYVRIALRRHILRRLNPEGKPLPILRIGEGIENLVRESIRQTAMGTYTALSSRHKTQILQLIEQALKHSAKLLIVTSVDTRRFLRKITEATLFDVPILSWQELGEESFVQVVESIDLSEEELADNEE</sequence>
<evidence type="ECO:0000256" key="10">
    <source>
        <dbReference type="SAM" id="Phobius"/>
    </source>
</evidence>
<dbReference type="Pfam" id="PF00771">
    <property type="entry name" value="FHIPEP"/>
    <property type="match status" value="1"/>
</dbReference>
<feature type="transmembrane region" description="Helical" evidence="10">
    <location>
        <begin position="197"/>
        <end position="217"/>
    </location>
</feature>
<dbReference type="PANTHER" id="PTHR30161">
    <property type="entry name" value="FLAGELLAR EXPORT PROTEIN, MEMBRANE FLHA SUBUNIT-RELATED"/>
    <property type="match status" value="1"/>
</dbReference>
<protein>
    <submittedName>
        <fullName evidence="11">Secretion system apparatus protein SsaV</fullName>
    </submittedName>
</protein>
<comment type="similarity">
    <text evidence="2">Belongs to the FHIPEP (flagella/HR/invasion proteins export pore) family.</text>
</comment>
<dbReference type="NCBIfam" id="NF011880">
    <property type="entry name" value="PRK15353.1"/>
    <property type="match status" value="1"/>
</dbReference>
<reference evidence="11 12" key="1">
    <citation type="submission" date="2018-12" db="EMBL/GenBank/DDBJ databases">
        <authorList>
            <consortium name="Pathogen Informatics"/>
        </authorList>
    </citation>
    <scope>NUCLEOTIDE SEQUENCE [LARGE SCALE GENOMIC DNA]</scope>
    <source>
        <strain evidence="11 12">NCTC5773</strain>
    </source>
</reference>
<dbReference type="PANTHER" id="PTHR30161:SF3">
    <property type="entry name" value="SECRETION SYSTEM APPARATUS PROTEIN SSAV"/>
    <property type="match status" value="1"/>
</dbReference>
<dbReference type="InterPro" id="IPR042193">
    <property type="entry name" value="FHIPEP_3"/>
</dbReference>
<evidence type="ECO:0000256" key="1">
    <source>
        <dbReference type="ARBA" id="ARBA00004429"/>
    </source>
</evidence>
<evidence type="ECO:0000256" key="2">
    <source>
        <dbReference type="ARBA" id="ARBA00008835"/>
    </source>
</evidence>
<dbReference type="InterPro" id="IPR001712">
    <property type="entry name" value="T3SS_FHIPEP"/>
</dbReference>
<evidence type="ECO:0000313" key="11">
    <source>
        <dbReference type="EMBL" id="VEA03457.1"/>
    </source>
</evidence>
<dbReference type="Gene3D" id="3.40.50.12790">
    <property type="entry name" value="FHIPEP family, domain 4"/>
    <property type="match status" value="1"/>
</dbReference>
<keyword evidence="8 10" id="KW-1133">Transmembrane helix</keyword>
<dbReference type="PROSITE" id="PS00994">
    <property type="entry name" value="FHIPEP"/>
    <property type="match status" value="1"/>
</dbReference>
<dbReference type="AlphaFoldDB" id="A0A6D2GBH0"/>
<keyword evidence="5" id="KW-0997">Cell inner membrane</keyword>
<keyword evidence="4" id="KW-1003">Cell membrane</keyword>
<feature type="transmembrane region" description="Helical" evidence="10">
    <location>
        <begin position="142"/>
        <end position="160"/>
    </location>
</feature>
<dbReference type="Gene3D" id="3.40.30.60">
    <property type="entry name" value="FHIPEP family, domain 1"/>
    <property type="match status" value="1"/>
</dbReference>
<keyword evidence="6 10" id="KW-0812">Transmembrane</keyword>
<feature type="transmembrane region" description="Helical" evidence="10">
    <location>
        <begin position="366"/>
        <end position="388"/>
    </location>
</feature>
<accession>A0A6D2GBH0</accession>
<dbReference type="EMBL" id="LR134141">
    <property type="protein sequence ID" value="VEA03457.1"/>
    <property type="molecule type" value="Genomic_DNA"/>
</dbReference>
<gene>
    <name evidence="11" type="primary">ssaV</name>
    <name evidence="11" type="ORF">NCTC5773_02693</name>
</gene>
<evidence type="ECO:0000313" key="12">
    <source>
        <dbReference type="Proteomes" id="UP000267858"/>
    </source>
</evidence>
<evidence type="ECO:0000256" key="5">
    <source>
        <dbReference type="ARBA" id="ARBA00022519"/>
    </source>
</evidence>
<keyword evidence="3" id="KW-0813">Transport</keyword>
<dbReference type="InterPro" id="IPR006302">
    <property type="entry name" value="T3SS_HrcV"/>
</dbReference>
<feature type="transmembrane region" description="Helical" evidence="10">
    <location>
        <begin position="409"/>
        <end position="442"/>
    </location>
</feature>
<dbReference type="GO" id="GO:0005886">
    <property type="term" value="C:plasma membrane"/>
    <property type="evidence" value="ECO:0007669"/>
    <property type="project" value="UniProtKB-SubCell"/>
</dbReference>
<keyword evidence="7" id="KW-0653">Protein transport</keyword>
<evidence type="ECO:0000256" key="8">
    <source>
        <dbReference type="ARBA" id="ARBA00022989"/>
    </source>
</evidence>
<dbReference type="NCBIfam" id="TIGR01399">
    <property type="entry name" value="hrcV"/>
    <property type="match status" value="1"/>
</dbReference>
<keyword evidence="9 10" id="KW-0472">Membrane</keyword>
<evidence type="ECO:0000256" key="3">
    <source>
        <dbReference type="ARBA" id="ARBA00022448"/>
    </source>
</evidence>
<proteinExistence type="inferred from homology"/>
<dbReference type="GO" id="GO:0009306">
    <property type="term" value="P:protein secretion"/>
    <property type="evidence" value="ECO:0007669"/>
    <property type="project" value="InterPro"/>
</dbReference>
<dbReference type="InterPro" id="IPR025505">
    <property type="entry name" value="FHIPEP_CS"/>
</dbReference>
<comment type="subcellular location">
    <subcellularLocation>
        <location evidence="1">Cell inner membrane</location>
        <topology evidence="1">Multi-pass membrane protein</topology>
    </subcellularLocation>
</comment>